<dbReference type="InterPro" id="IPR054518">
    <property type="entry name" value="ABHD16_N"/>
</dbReference>
<reference evidence="3" key="1">
    <citation type="journal article" date="2016" name="Insect Biochem. Mol. Biol.">
        <title>Multifaceted biological insights from a draft genome sequence of the tobacco hornworm moth, Manduca sexta.</title>
        <authorList>
            <person name="Kanost M.R."/>
            <person name="Arrese E.L."/>
            <person name="Cao X."/>
            <person name="Chen Y.R."/>
            <person name="Chellapilla S."/>
            <person name="Goldsmith M.R."/>
            <person name="Grosse-Wilde E."/>
            <person name="Heckel D.G."/>
            <person name="Herndon N."/>
            <person name="Jiang H."/>
            <person name="Papanicolaou A."/>
            <person name="Qu J."/>
            <person name="Soulages J.L."/>
            <person name="Vogel H."/>
            <person name="Walters J."/>
            <person name="Waterhouse R.M."/>
            <person name="Ahn S.J."/>
            <person name="Almeida F.C."/>
            <person name="An C."/>
            <person name="Aqrawi P."/>
            <person name="Bretschneider A."/>
            <person name="Bryant W.B."/>
            <person name="Bucks S."/>
            <person name="Chao H."/>
            <person name="Chevignon G."/>
            <person name="Christen J.M."/>
            <person name="Clarke D.F."/>
            <person name="Dittmer N.T."/>
            <person name="Ferguson L.C.F."/>
            <person name="Garavelou S."/>
            <person name="Gordon K.H.J."/>
            <person name="Gunaratna R.T."/>
            <person name="Han Y."/>
            <person name="Hauser F."/>
            <person name="He Y."/>
            <person name="Heidel-Fischer H."/>
            <person name="Hirsh A."/>
            <person name="Hu Y."/>
            <person name="Jiang H."/>
            <person name="Kalra D."/>
            <person name="Klinner C."/>
            <person name="Konig C."/>
            <person name="Kovar C."/>
            <person name="Kroll A.R."/>
            <person name="Kuwar S.S."/>
            <person name="Lee S.L."/>
            <person name="Lehman R."/>
            <person name="Li K."/>
            <person name="Li Z."/>
            <person name="Liang H."/>
            <person name="Lovelace S."/>
            <person name="Lu Z."/>
            <person name="Mansfield J.H."/>
            <person name="McCulloch K.J."/>
            <person name="Mathew T."/>
            <person name="Morton B."/>
            <person name="Muzny D.M."/>
            <person name="Neunemann D."/>
            <person name="Ongeri F."/>
            <person name="Pauchet Y."/>
            <person name="Pu L.L."/>
            <person name="Pyrousis I."/>
            <person name="Rao X.J."/>
            <person name="Redding A."/>
            <person name="Roesel C."/>
            <person name="Sanchez-Gracia A."/>
            <person name="Schaack S."/>
            <person name="Shukla A."/>
            <person name="Tetreau G."/>
            <person name="Wang Y."/>
            <person name="Xiong G.H."/>
            <person name="Traut W."/>
            <person name="Walsh T.K."/>
            <person name="Worley K.C."/>
            <person name="Wu D."/>
            <person name="Wu W."/>
            <person name="Wu Y.Q."/>
            <person name="Zhang X."/>
            <person name="Zou Z."/>
            <person name="Zucker H."/>
            <person name="Briscoe A.D."/>
            <person name="Burmester T."/>
            <person name="Clem R.J."/>
            <person name="Feyereisen R."/>
            <person name="Grimmelikhuijzen C.J.P."/>
            <person name="Hamodrakas S.J."/>
            <person name="Hansson B.S."/>
            <person name="Huguet E."/>
            <person name="Jermiin L.S."/>
            <person name="Lan Q."/>
            <person name="Lehman H.K."/>
            <person name="Lorenzen M."/>
            <person name="Merzendorfer H."/>
            <person name="Michalopoulos I."/>
            <person name="Morton D.B."/>
            <person name="Muthukrishnan S."/>
            <person name="Oakeshott J.G."/>
            <person name="Palmer W."/>
            <person name="Park Y."/>
            <person name="Passarelli A.L."/>
            <person name="Rozas J."/>
            <person name="Schwartz L.M."/>
            <person name="Smith W."/>
            <person name="Southgate A."/>
            <person name="Vilcinskas A."/>
            <person name="Vogt R."/>
            <person name="Wang P."/>
            <person name="Werren J."/>
            <person name="Yu X.Q."/>
            <person name="Zhou J.J."/>
            <person name="Brown S.J."/>
            <person name="Scherer S.E."/>
            <person name="Richards S."/>
            <person name="Blissard G.W."/>
        </authorList>
    </citation>
    <scope>NUCLEOTIDE SEQUENCE</scope>
</reference>
<reference evidence="3" key="2">
    <citation type="submission" date="2020-12" db="EMBL/GenBank/DDBJ databases">
        <authorList>
            <person name="Kanost M."/>
        </authorList>
    </citation>
    <scope>NUCLEOTIDE SEQUENCE</scope>
</reference>
<keyword evidence="1" id="KW-1133">Transmembrane helix</keyword>
<name>A0A921Z9K9_MANSE</name>
<comment type="caution">
    <text evidence="3">The sequence shown here is derived from an EMBL/GenBank/DDBJ whole genome shotgun (WGS) entry which is preliminary data.</text>
</comment>
<protein>
    <recommendedName>
        <fullName evidence="2">Phosphatidylserine Lipase ABHD16 N-terminal domain-containing protein</fullName>
    </recommendedName>
</protein>
<keyword evidence="1" id="KW-0812">Transmembrane</keyword>
<evidence type="ECO:0000313" key="4">
    <source>
        <dbReference type="Proteomes" id="UP000791440"/>
    </source>
</evidence>
<dbReference type="AlphaFoldDB" id="A0A921Z9K9"/>
<organism evidence="3 4">
    <name type="scientific">Manduca sexta</name>
    <name type="common">Tobacco hawkmoth</name>
    <name type="synonym">Tobacco hornworm</name>
    <dbReference type="NCBI Taxonomy" id="7130"/>
    <lineage>
        <taxon>Eukaryota</taxon>
        <taxon>Metazoa</taxon>
        <taxon>Ecdysozoa</taxon>
        <taxon>Arthropoda</taxon>
        <taxon>Hexapoda</taxon>
        <taxon>Insecta</taxon>
        <taxon>Pterygota</taxon>
        <taxon>Neoptera</taxon>
        <taxon>Endopterygota</taxon>
        <taxon>Lepidoptera</taxon>
        <taxon>Glossata</taxon>
        <taxon>Ditrysia</taxon>
        <taxon>Bombycoidea</taxon>
        <taxon>Sphingidae</taxon>
        <taxon>Sphinginae</taxon>
        <taxon>Sphingini</taxon>
        <taxon>Manduca</taxon>
    </lineage>
</organism>
<sequence length="401" mass="45585">MLKLTRQCLFSPRLYRIYGEGLRNVLYEPNKKESFGDKVIISVTTIMNITYYASPFLCMYILKRGFFSYFELKIMGNLLGGIGCFVAFCFALRAYGRASNPKYVRFLRDIKSPSANQQAYLERIRRYDFDFNAWPVNYKVAQCEKPSWALSHPFKSCANADLPVYQRVPLQVLAFFAIHTFGLRLIYPGTLALIQRLIANALISGRTQMVELFNGRRAKVATADGNMIDTMFVDNTAQSAKGKILVVSCEGNSGYYEVGLMSTPVKCGYSALGWNHPGFGWSTVSCQFSLYFSIFKCNISTTLLVVTTFYFTVLGCSIPKSRAKRYRRGDAVCYQRTTVPARRHRPTRLEHWRIHSDLGSSKLPDQGFDLRCNIRRSAVPRSEPDALVMVAPREGSHPHIR</sequence>
<keyword evidence="1" id="KW-0472">Membrane</keyword>
<evidence type="ECO:0000256" key="1">
    <source>
        <dbReference type="SAM" id="Phobius"/>
    </source>
</evidence>
<accession>A0A921Z9K9</accession>
<dbReference type="Pfam" id="PF22990">
    <property type="entry name" value="ABHD16_N"/>
    <property type="match status" value="1"/>
</dbReference>
<feature type="transmembrane region" description="Helical" evidence="1">
    <location>
        <begin position="74"/>
        <end position="95"/>
    </location>
</feature>
<evidence type="ECO:0000313" key="3">
    <source>
        <dbReference type="EMBL" id="KAG6453400.1"/>
    </source>
</evidence>
<feature type="transmembrane region" description="Helical" evidence="1">
    <location>
        <begin position="39"/>
        <end position="62"/>
    </location>
</feature>
<feature type="domain" description="Phosphatidylserine Lipase ABHD16 N-terminal" evidence="2">
    <location>
        <begin position="6"/>
        <end position="130"/>
    </location>
</feature>
<feature type="transmembrane region" description="Helical" evidence="1">
    <location>
        <begin position="299"/>
        <end position="318"/>
    </location>
</feature>
<dbReference type="Proteomes" id="UP000791440">
    <property type="component" value="Unassembled WGS sequence"/>
</dbReference>
<evidence type="ECO:0000259" key="2">
    <source>
        <dbReference type="Pfam" id="PF22990"/>
    </source>
</evidence>
<dbReference type="EMBL" id="JH668443">
    <property type="protein sequence ID" value="KAG6453400.1"/>
    <property type="molecule type" value="Genomic_DNA"/>
</dbReference>
<keyword evidence="4" id="KW-1185">Reference proteome</keyword>
<gene>
    <name evidence="3" type="ORF">O3G_MSEX008132</name>
</gene>
<proteinExistence type="predicted"/>